<sequence length="76" mass="8108">MGIALEQASNNANSNDEPSASGSYESTSNANVNKELKNIQSGKGKARTESTGEQKIFRGDKKDKPGYGSQKKWVGS</sequence>
<feature type="compositionally biased region" description="Polar residues" evidence="1">
    <location>
        <begin position="7"/>
        <end position="32"/>
    </location>
</feature>
<dbReference type="KEGG" id="fbr:FBFL15_2311"/>
<dbReference type="RefSeq" id="WP_014084792.1">
    <property type="nucleotide sequence ID" value="NC_016001.1"/>
</dbReference>
<dbReference type="AlphaFoldDB" id="G2Z048"/>
<evidence type="ECO:0000313" key="3">
    <source>
        <dbReference type="Proteomes" id="UP000009186"/>
    </source>
</evidence>
<reference evidence="2 3" key="1">
    <citation type="journal article" date="2011" name="Appl. Environ. Microbiol.">
        <title>Complete genome sequence of the fish pathogen Flavobacterium branchiophilum.</title>
        <authorList>
            <consortium name="1:IP"/>
            <consortium name="Microbial Evolutionary Genomics,F-75015 Paris"/>
            <consortium name="France 2:CNRS"/>
            <consortium name="URA2171"/>
            <consortium name="F-75015 Paris,France 3:Unite de Virologie et Immunologie Mol."/>
            <consortium name="INRA,78352 Jouy en Josas Cedex"/>
            <consortium name="France. 4:Unite de Mathemathique"/>
            <consortium name="Informatique et Genome,INRA"/>
            <consortium name="78352 Jouy en Josas Cedex"/>
            <consortium name="France. 5:CEA/Genoscope"/>
            <consortium name="Evry"/>
            <consortium name="France"/>
            <person name="Touchon M."/>
            <person name="Barbier P."/>
            <person name="Bernardet J.F."/>
            <person name="Loux V."/>
            <person name="Vacherie B."/>
            <person name="Barbe V."/>
            <person name="Rocha E.P."/>
            <person name="Duchaud E."/>
        </authorList>
    </citation>
    <scope>NUCLEOTIDE SEQUENCE [LARGE SCALE GENOMIC DNA]</scope>
    <source>
        <strain evidence="2 3">FL-15</strain>
    </source>
</reference>
<gene>
    <name evidence="2" type="ordered locus">FBFL15_2311</name>
</gene>
<feature type="region of interest" description="Disordered" evidence="1">
    <location>
        <begin position="1"/>
        <end position="76"/>
    </location>
</feature>
<feature type="compositionally biased region" description="Basic and acidic residues" evidence="1">
    <location>
        <begin position="46"/>
        <end position="65"/>
    </location>
</feature>
<dbReference type="HOGENOM" id="CLU_2649168_0_0_10"/>
<keyword evidence="3" id="KW-1185">Reference proteome</keyword>
<dbReference type="EMBL" id="FQ859183">
    <property type="protein sequence ID" value="CCB70331.1"/>
    <property type="molecule type" value="Genomic_DNA"/>
</dbReference>
<evidence type="ECO:0000313" key="2">
    <source>
        <dbReference type="EMBL" id="CCB70331.1"/>
    </source>
</evidence>
<accession>G2Z048</accession>
<evidence type="ECO:0000256" key="1">
    <source>
        <dbReference type="SAM" id="MobiDB-lite"/>
    </source>
</evidence>
<organism evidence="2 3">
    <name type="scientific">Flavobacterium branchiophilum (strain FL-15)</name>
    <dbReference type="NCBI Taxonomy" id="1034807"/>
    <lineage>
        <taxon>Bacteria</taxon>
        <taxon>Pseudomonadati</taxon>
        <taxon>Bacteroidota</taxon>
        <taxon>Flavobacteriia</taxon>
        <taxon>Flavobacteriales</taxon>
        <taxon>Flavobacteriaceae</taxon>
        <taxon>Flavobacterium</taxon>
    </lineage>
</organism>
<dbReference type="Proteomes" id="UP000009186">
    <property type="component" value="Chromosome"/>
</dbReference>
<name>G2Z048_FLABF</name>
<protein>
    <submittedName>
        <fullName evidence="2">Uncharacterized protein</fullName>
    </submittedName>
</protein>
<dbReference type="STRING" id="1034807.FBFL15_2311"/>
<proteinExistence type="predicted"/>